<name>A0ABQ8F7E5_9FUNG</name>
<dbReference type="PANTHER" id="PTHR11225:SF4">
    <property type="entry name" value="NUCLEAR PORE COMPLEX PROTEIN NUP93"/>
    <property type="match status" value="1"/>
</dbReference>
<comment type="similarity">
    <text evidence="2">Belongs to the nucleoporin interacting component (NIC) family.</text>
</comment>
<evidence type="ECO:0000256" key="1">
    <source>
        <dbReference type="ARBA" id="ARBA00004259"/>
    </source>
</evidence>
<evidence type="ECO:0000313" key="4">
    <source>
        <dbReference type="EMBL" id="KAH6593512.1"/>
    </source>
</evidence>
<dbReference type="EMBL" id="JAFCIX010000354">
    <property type="protein sequence ID" value="KAH6593512.1"/>
    <property type="molecule type" value="Genomic_DNA"/>
</dbReference>
<evidence type="ECO:0000256" key="2">
    <source>
        <dbReference type="ARBA" id="ARBA00010186"/>
    </source>
</evidence>
<accession>A0ABQ8F7E5</accession>
<gene>
    <name evidence="4" type="ORF">BASA50_007322</name>
</gene>
<dbReference type="Pfam" id="PF04097">
    <property type="entry name" value="Nic96"/>
    <property type="match status" value="1"/>
</dbReference>
<organism evidence="4 5">
    <name type="scientific">Batrachochytrium salamandrivorans</name>
    <dbReference type="NCBI Taxonomy" id="1357716"/>
    <lineage>
        <taxon>Eukaryota</taxon>
        <taxon>Fungi</taxon>
        <taxon>Fungi incertae sedis</taxon>
        <taxon>Chytridiomycota</taxon>
        <taxon>Chytridiomycota incertae sedis</taxon>
        <taxon>Chytridiomycetes</taxon>
        <taxon>Rhizophydiales</taxon>
        <taxon>Rhizophydiales incertae sedis</taxon>
        <taxon>Batrachochytrium</taxon>
    </lineage>
</organism>
<comment type="caution">
    <text evidence="4">The sequence shown here is derived from an EMBL/GenBank/DDBJ whole genome shotgun (WGS) entry which is preliminary data.</text>
</comment>
<protein>
    <recommendedName>
        <fullName evidence="6">Nuclear pore protein</fullName>
    </recommendedName>
</protein>
<evidence type="ECO:0000313" key="5">
    <source>
        <dbReference type="Proteomes" id="UP001648503"/>
    </source>
</evidence>
<dbReference type="PANTHER" id="PTHR11225">
    <property type="entry name" value="NUCLEAR PORE COMPLEX PROTEIN NUP93 NUCLEOPORIN NUP93 DEAD EYE PROTEIN"/>
    <property type="match status" value="1"/>
</dbReference>
<proteinExistence type="inferred from homology"/>
<keyword evidence="5" id="KW-1185">Reference proteome</keyword>
<reference evidence="4 5" key="1">
    <citation type="submission" date="2021-02" db="EMBL/GenBank/DDBJ databases">
        <title>Variation within the Batrachochytrium salamandrivorans European outbreak.</title>
        <authorList>
            <person name="Kelly M."/>
            <person name="Pasmans F."/>
            <person name="Shea T.P."/>
            <person name="Munoz J.F."/>
            <person name="Carranza S."/>
            <person name="Cuomo C.A."/>
            <person name="Martel A."/>
        </authorList>
    </citation>
    <scope>NUCLEOTIDE SEQUENCE [LARGE SCALE GENOMIC DNA]</scope>
    <source>
        <strain evidence="4 5">AMFP18/2</strain>
    </source>
</reference>
<dbReference type="InterPro" id="IPR007231">
    <property type="entry name" value="Nucleoporin_int_Nup93/Nic96"/>
</dbReference>
<sequence>MFRQLLEQSRQLTNHIVAPGLTPIDRGLEQIEAQTRRLLKRTGARQDEAILHTGGAASSFTDETANAAAGSSDMALGAGAAAASAANTAANTNTTGAASGLSGKAHSGPLAGEGAYAGNSTGMTSSDPGYTVSIDSRTAFLLAKQGFDPERVSHTLSQIDLSHTFEPLQGLPDADIEAFLRNEHENIVSIAIEETKGQVALDFERRFELRLGRDWAAMKKRIFDQMGHHPSRSVGAADSASGMDGVMLLSGGNSVDSSSILQFPSIRHTGTMMPGGLVSTGGLSSQPRIYSYVIAVRALNHARLKNIPFNPIATFGKVAENLAGDAEQQLISRCWTLLSMMLGGRKGLDKKASGHFSNIYKLAQEPGVSEQVTLFRASLISGGRSWLQDVYRNWVSDNVRSQLSEIGGMPTVHSEVDALLKIRFMKHGRWILSWLDFSVGGTVFWAHVFMLVRMGLFDDALEYIQRHQADLAKTNERNFSTYFKAWMDSGDGRLPKTYRDKLLAEWNGGIRDYATKSHPKGDLFKYALYKIIGRCEMTVKTIACSEIINTIDDYLWVQLMLVQEEILPTDAAYERYTLRDFSSRMQKYGMNHFKTRSTWFMVLFLCGEYERSVSELLKDPVFAPDGLHFAIALAYYGVLRVPDNPRGAPISGSMINVKPITLSTGSSYEIAYFHFAKTIISFVRAWGRTDPLDTMHYIYLIGLFGTTLDTRQPVQAAALQRSGSSGRMLAPTASNAGLEYTRLAHAIVCEYVLSSKLFSELLGQLRPDGSGRIPGHIEVHRVLLHLTSENDYIQNIVLAAAHDAESESRLEEAVYLYHLAGMPDKVMHLLNAYLGERLLQQTFFQADVSAESAASVSIRSTTDVSLPPLSIGTNPVQDTEQLLRFYQSRPLTASSLTSQTVATSTTLIQLSRFHIQHDQGRDESALATLYTLSLFPMQADVVAVQSRVDAFLQLDESVARVMPQIMYMALQSLDRLYKAWTERRGGFGGSVPADGRVADVRERSRALMMFAGLVQYRIPSDIFGKMNRLDVMMS</sequence>
<comment type="subcellular location">
    <subcellularLocation>
        <location evidence="1">Nucleus envelope</location>
    </subcellularLocation>
</comment>
<evidence type="ECO:0008006" key="6">
    <source>
        <dbReference type="Google" id="ProtNLM"/>
    </source>
</evidence>
<dbReference type="Proteomes" id="UP001648503">
    <property type="component" value="Unassembled WGS sequence"/>
</dbReference>
<keyword evidence="3" id="KW-0539">Nucleus</keyword>
<evidence type="ECO:0000256" key="3">
    <source>
        <dbReference type="ARBA" id="ARBA00023242"/>
    </source>
</evidence>